<name>A0AA87ZL73_FICCA</name>
<evidence type="ECO:0000313" key="1">
    <source>
        <dbReference type="EMBL" id="GMN35060.1"/>
    </source>
</evidence>
<accession>A0AA87ZL73</accession>
<protein>
    <submittedName>
        <fullName evidence="1">Uncharacterized protein</fullName>
    </submittedName>
</protein>
<organism evidence="1 2">
    <name type="scientific">Ficus carica</name>
    <name type="common">Common fig</name>
    <dbReference type="NCBI Taxonomy" id="3494"/>
    <lineage>
        <taxon>Eukaryota</taxon>
        <taxon>Viridiplantae</taxon>
        <taxon>Streptophyta</taxon>
        <taxon>Embryophyta</taxon>
        <taxon>Tracheophyta</taxon>
        <taxon>Spermatophyta</taxon>
        <taxon>Magnoliopsida</taxon>
        <taxon>eudicotyledons</taxon>
        <taxon>Gunneridae</taxon>
        <taxon>Pentapetalae</taxon>
        <taxon>rosids</taxon>
        <taxon>fabids</taxon>
        <taxon>Rosales</taxon>
        <taxon>Moraceae</taxon>
        <taxon>Ficeae</taxon>
        <taxon>Ficus</taxon>
    </lineage>
</organism>
<keyword evidence="2" id="KW-1185">Reference proteome</keyword>
<gene>
    <name evidence="1" type="ORF">TIFTF001_005071</name>
</gene>
<dbReference type="Proteomes" id="UP001187192">
    <property type="component" value="Unassembled WGS sequence"/>
</dbReference>
<evidence type="ECO:0000313" key="2">
    <source>
        <dbReference type="Proteomes" id="UP001187192"/>
    </source>
</evidence>
<proteinExistence type="predicted"/>
<sequence>MVHAAGVNGWPPPTTFVVTARLEVGNRLVLTMVTPVRVRLSSTLGCSISSSPITTTTTMVWPQRERAR</sequence>
<reference evidence="1" key="1">
    <citation type="submission" date="2023-07" db="EMBL/GenBank/DDBJ databases">
        <title>draft genome sequence of fig (Ficus carica).</title>
        <authorList>
            <person name="Takahashi T."/>
            <person name="Nishimura K."/>
        </authorList>
    </citation>
    <scope>NUCLEOTIDE SEQUENCE</scope>
</reference>
<dbReference type="EMBL" id="BTGU01000005">
    <property type="protein sequence ID" value="GMN35060.1"/>
    <property type="molecule type" value="Genomic_DNA"/>
</dbReference>
<dbReference type="AlphaFoldDB" id="A0AA87ZL73"/>
<comment type="caution">
    <text evidence="1">The sequence shown here is derived from an EMBL/GenBank/DDBJ whole genome shotgun (WGS) entry which is preliminary data.</text>
</comment>